<dbReference type="GO" id="GO:0008233">
    <property type="term" value="F:peptidase activity"/>
    <property type="evidence" value="ECO:0007669"/>
    <property type="project" value="UniProtKB-KW"/>
</dbReference>
<evidence type="ECO:0000256" key="2">
    <source>
        <dbReference type="SAM" id="MobiDB-lite"/>
    </source>
</evidence>
<dbReference type="Proteomes" id="UP000321393">
    <property type="component" value="Unassembled WGS sequence"/>
</dbReference>
<dbReference type="SUPFAM" id="SSF53098">
    <property type="entry name" value="Ribonuclease H-like"/>
    <property type="match status" value="1"/>
</dbReference>
<dbReference type="Gene3D" id="3.30.420.10">
    <property type="entry name" value="Ribonuclease H-like superfamily/Ribonuclease H"/>
    <property type="match status" value="1"/>
</dbReference>
<dbReference type="InterPro" id="IPR012337">
    <property type="entry name" value="RNaseH-like_sf"/>
</dbReference>
<dbReference type="GO" id="GO:0003676">
    <property type="term" value="F:nucleic acid binding"/>
    <property type="evidence" value="ECO:0007669"/>
    <property type="project" value="InterPro"/>
</dbReference>
<comment type="caution">
    <text evidence="4">The sequence shown here is derived from an EMBL/GenBank/DDBJ whole genome shotgun (WGS) entry which is preliminary data.</text>
</comment>
<dbReference type="GO" id="GO:0006508">
    <property type="term" value="P:proteolysis"/>
    <property type="evidence" value="ECO:0007669"/>
    <property type="project" value="UniProtKB-KW"/>
</dbReference>
<keyword evidence="1" id="KW-0378">Hydrolase</keyword>
<evidence type="ECO:0000256" key="1">
    <source>
        <dbReference type="ARBA" id="ARBA00022670"/>
    </source>
</evidence>
<dbReference type="Pfam" id="PF14223">
    <property type="entry name" value="Retrotran_gag_2"/>
    <property type="match status" value="1"/>
</dbReference>
<accession>A0A5A7V3T4</accession>
<dbReference type="InterPro" id="IPR039537">
    <property type="entry name" value="Retrotran_Ty1/copia-like"/>
</dbReference>
<dbReference type="InterPro" id="IPR001584">
    <property type="entry name" value="Integrase_cat-core"/>
</dbReference>
<feature type="domain" description="Integrase catalytic" evidence="3">
    <location>
        <begin position="321"/>
        <end position="418"/>
    </location>
</feature>
<evidence type="ECO:0000259" key="3">
    <source>
        <dbReference type="PROSITE" id="PS50994"/>
    </source>
</evidence>
<name>A0A5A7V3T4_CUCMM</name>
<dbReference type="InterPro" id="IPR036397">
    <property type="entry name" value="RNaseH_sf"/>
</dbReference>
<proteinExistence type="predicted"/>
<reference evidence="6 7" key="1">
    <citation type="submission" date="2019-08" db="EMBL/GenBank/DDBJ databases">
        <title>Draft genome sequences of two oriental melons (Cucumis melo L. var makuwa).</title>
        <authorList>
            <person name="Kwon S.-Y."/>
        </authorList>
    </citation>
    <scope>NUCLEOTIDE SEQUENCE [LARGE SCALE GENOMIC DNA]</scope>
    <source>
        <strain evidence="7">cv. Chang Bougi</strain>
        <strain evidence="6">cv. SW 3</strain>
        <tissue evidence="4">Leaf</tissue>
    </source>
</reference>
<dbReference type="PROSITE" id="PS50994">
    <property type="entry name" value="INTEGRASE"/>
    <property type="match status" value="1"/>
</dbReference>
<organism evidence="4 6">
    <name type="scientific">Cucumis melo var. makuwa</name>
    <name type="common">Oriental melon</name>
    <dbReference type="NCBI Taxonomy" id="1194695"/>
    <lineage>
        <taxon>Eukaryota</taxon>
        <taxon>Viridiplantae</taxon>
        <taxon>Streptophyta</taxon>
        <taxon>Embryophyta</taxon>
        <taxon>Tracheophyta</taxon>
        <taxon>Spermatophyta</taxon>
        <taxon>Magnoliopsida</taxon>
        <taxon>eudicotyledons</taxon>
        <taxon>Gunneridae</taxon>
        <taxon>Pentapetalae</taxon>
        <taxon>rosids</taxon>
        <taxon>fabids</taxon>
        <taxon>Cucurbitales</taxon>
        <taxon>Cucurbitaceae</taxon>
        <taxon>Benincaseae</taxon>
        <taxon>Cucumis</taxon>
    </lineage>
</organism>
<dbReference type="Pfam" id="PF22936">
    <property type="entry name" value="Pol_BBD"/>
    <property type="match status" value="1"/>
</dbReference>
<dbReference type="PANTHER" id="PTHR42648:SF21">
    <property type="entry name" value="CYSTEINE-RICH RLK (RECEPTOR-LIKE PROTEIN KINASE) 8"/>
    <property type="match status" value="1"/>
</dbReference>
<dbReference type="InterPro" id="IPR054722">
    <property type="entry name" value="PolX-like_BBD"/>
</dbReference>
<feature type="compositionally biased region" description="Polar residues" evidence="2">
    <location>
        <begin position="485"/>
        <end position="507"/>
    </location>
</feature>
<dbReference type="InterPro" id="IPR057670">
    <property type="entry name" value="SH3_retrovirus"/>
</dbReference>
<dbReference type="GO" id="GO:0015074">
    <property type="term" value="P:DNA integration"/>
    <property type="evidence" value="ECO:0007669"/>
    <property type="project" value="InterPro"/>
</dbReference>
<dbReference type="Pfam" id="PF25597">
    <property type="entry name" value="SH3_retrovirus"/>
    <property type="match status" value="1"/>
</dbReference>
<keyword evidence="1" id="KW-0645">Protease</keyword>
<sequence length="534" mass="60838">MEIIREGPSASRSPILDDAEEQASVGNARAINAIFNGVDLNVFKLINFCITAKEAWKIQEVAYEGTSKVKIFRLQFITLKFKALKMTEDKTVSKYNERVLNTTGKTEKTDRHDGENSIRKVNDFSYRRNNDHEADSECSDIDEDEELTLEELKMLRKEDSEARAIQKERIQDLMDENERLMRVISSPKDRMVQVNMASDLILQLGCQDYSRIQTHVNAWYFDSGCSRHMTDNQSFSTELEECASGHVTFGDGAKGKIIAKGNIDKSNLPYLNEVRYVDGLKANLISIHLVRFLKGKSDTVKLCISLCLNLQHEKGQKIIRIRSDHGKEFDNEDLNNFCQTKGIHHEFAAPITPKQNGVVERKNRTLQEMARVMIHAKNFPLNFWAEAVNTTCHIHNRVTTRFADREYHRKWDVKSDQGIFLGYSHNSRAYRVFNIKSETVMETINVVVNDFESNVNRFNIEDDETHVIPEVTSSPLDEMPKGDSQPDNAKTNSNITDEVINNDTVLVSSAHVKKNDPSSSIIGDPSAGITTRRK</sequence>
<evidence type="ECO:0000313" key="4">
    <source>
        <dbReference type="EMBL" id="KAA0060391.1"/>
    </source>
</evidence>
<feature type="region of interest" description="Disordered" evidence="2">
    <location>
        <begin position="471"/>
        <end position="534"/>
    </location>
</feature>
<dbReference type="EMBL" id="SSTD01005234">
    <property type="protein sequence ID" value="TYK22131.1"/>
    <property type="molecule type" value="Genomic_DNA"/>
</dbReference>
<evidence type="ECO:0000313" key="7">
    <source>
        <dbReference type="Proteomes" id="UP000321947"/>
    </source>
</evidence>
<gene>
    <name evidence="5" type="ORF">E5676_scaffold318G001370</name>
    <name evidence="4" type="ORF">E6C27_scaffold22G001990</name>
</gene>
<dbReference type="Proteomes" id="UP000321947">
    <property type="component" value="Unassembled WGS sequence"/>
</dbReference>
<dbReference type="PANTHER" id="PTHR42648">
    <property type="entry name" value="TRANSPOSASE, PUTATIVE-RELATED"/>
    <property type="match status" value="1"/>
</dbReference>
<evidence type="ECO:0000313" key="5">
    <source>
        <dbReference type="EMBL" id="TYK22131.1"/>
    </source>
</evidence>
<evidence type="ECO:0000313" key="6">
    <source>
        <dbReference type="Proteomes" id="UP000321393"/>
    </source>
</evidence>
<dbReference type="AlphaFoldDB" id="A0A5A7V3T4"/>
<dbReference type="EMBL" id="SSTE01005668">
    <property type="protein sequence ID" value="KAA0060391.1"/>
    <property type="molecule type" value="Genomic_DNA"/>
</dbReference>
<protein>
    <submittedName>
        <fullName evidence="4">Gag-pol polyprotein</fullName>
    </submittedName>
</protein>
<dbReference type="OrthoDB" id="1751476at2759"/>